<dbReference type="AlphaFoldDB" id="L7JTK1"/>
<feature type="coiled-coil region" evidence="1">
    <location>
        <begin position="7"/>
        <end position="34"/>
    </location>
</feature>
<keyword evidence="3" id="KW-1185">Reference proteome</keyword>
<protein>
    <submittedName>
        <fullName evidence="2">Uncharacterized protein</fullName>
    </submittedName>
</protein>
<dbReference type="HOGENOM" id="CLU_651457_0_0_1"/>
<evidence type="ECO:0000256" key="1">
    <source>
        <dbReference type="SAM" id="Coils"/>
    </source>
</evidence>
<name>L7JTK1_TRAHO</name>
<dbReference type="EMBL" id="JH994027">
    <property type="protein sequence ID" value="ELQ74729.1"/>
    <property type="molecule type" value="Genomic_DNA"/>
</dbReference>
<sequence>VLDEQLEVEARNDLERVKKEFEKFKKEQEKAERIKKMRDEYFYRKKVLFEDIKAISALQNMNEAGTLENSENLSNERHAVDLMRTFYERFRQILIERDGSMAEADDNHKRIVRELEALCKEENNLEYAIKANSNAIKNTKKSEFETSDLKAKMNELVALREEKTEMVNNVHRNMDEYMEQVRMSKRKNEIERYLSANTMIDDDMSREKISEDLKAFSLKKGCILTNRAAMLAVLVKMQHLLTDDLTSGDYKRITRENANELNEIFRVDYENADAADIKYEHVKDFFDGFKEYDSIEIPYNTLRELESAISSNKNAAHIYKDLKRLGEKRNACVLCNKPFVNNELNAYLAKLDYVIEKIPEKEREKTEEYKELLIKIENDEKRTCLLRNSTIYCEKLKILVRWITEMSVSVQSADIQRARVLM</sequence>
<dbReference type="STRING" id="72359.L7JTK1"/>
<dbReference type="InParanoid" id="L7JTK1"/>
<feature type="non-terminal residue" evidence="2">
    <location>
        <position position="1"/>
    </location>
</feature>
<gene>
    <name evidence="2" type="ORF">THOM_2332</name>
</gene>
<organism evidence="2 3">
    <name type="scientific">Trachipleistophora hominis</name>
    <name type="common">Microsporidian parasite</name>
    <dbReference type="NCBI Taxonomy" id="72359"/>
    <lineage>
        <taxon>Eukaryota</taxon>
        <taxon>Fungi</taxon>
        <taxon>Fungi incertae sedis</taxon>
        <taxon>Microsporidia</taxon>
        <taxon>Pleistophoridae</taxon>
        <taxon>Trachipleistophora</taxon>
    </lineage>
</organism>
<reference evidence="2 3" key="1">
    <citation type="journal article" date="2012" name="PLoS Pathog.">
        <title>The genome of the obligate intracellular parasite Trachipleistophora hominis: new insights into microsporidian genome dynamics and reductive evolution.</title>
        <authorList>
            <person name="Heinz E."/>
            <person name="Williams T.A."/>
            <person name="Nakjang S."/>
            <person name="Noel C.J."/>
            <person name="Swan D.C."/>
            <person name="Goldberg A.V."/>
            <person name="Harris S.R."/>
            <person name="Weinmaier T."/>
            <person name="Markert S."/>
            <person name="Becher D."/>
            <person name="Bernhardt J."/>
            <person name="Dagan T."/>
            <person name="Hacker C."/>
            <person name="Lucocq J.M."/>
            <person name="Schweder T."/>
            <person name="Rattei T."/>
            <person name="Hall N."/>
            <person name="Hirt R.P."/>
            <person name="Embley T.M."/>
        </authorList>
    </citation>
    <scope>NUCLEOTIDE SEQUENCE [LARGE SCALE GENOMIC DNA]</scope>
</reference>
<feature type="coiled-coil region" evidence="1">
    <location>
        <begin position="149"/>
        <end position="180"/>
    </location>
</feature>
<keyword evidence="1" id="KW-0175">Coiled coil</keyword>
<dbReference type="Proteomes" id="UP000011185">
    <property type="component" value="Unassembled WGS sequence"/>
</dbReference>
<evidence type="ECO:0000313" key="3">
    <source>
        <dbReference type="Proteomes" id="UP000011185"/>
    </source>
</evidence>
<proteinExistence type="predicted"/>
<accession>L7JTK1</accession>
<dbReference type="VEuPathDB" id="MicrosporidiaDB:THOM_2332"/>
<evidence type="ECO:0000313" key="2">
    <source>
        <dbReference type="EMBL" id="ELQ74729.1"/>
    </source>
</evidence>